<name>A0A2T3G354_9FIRM</name>
<dbReference type="Proteomes" id="UP000240974">
    <property type="component" value="Unassembled WGS sequence"/>
</dbReference>
<evidence type="ECO:0000313" key="2">
    <source>
        <dbReference type="EMBL" id="PST41948.1"/>
    </source>
</evidence>
<feature type="transmembrane region" description="Helical" evidence="1">
    <location>
        <begin position="29"/>
        <end position="48"/>
    </location>
</feature>
<accession>A0A2T3G354</accession>
<keyword evidence="1" id="KW-0472">Membrane</keyword>
<keyword evidence="1" id="KW-1133">Transmembrane helix</keyword>
<dbReference type="EMBL" id="PYLQ01000006">
    <property type="protein sequence ID" value="PST41948.1"/>
    <property type="molecule type" value="Genomic_DNA"/>
</dbReference>
<comment type="caution">
    <text evidence="2">The sequence shown here is derived from an EMBL/GenBank/DDBJ whole genome shotgun (WGS) entry which is preliminary data.</text>
</comment>
<dbReference type="AlphaFoldDB" id="A0A2T3G354"/>
<evidence type="ECO:0000256" key="1">
    <source>
        <dbReference type="SAM" id="Phobius"/>
    </source>
</evidence>
<gene>
    <name evidence="2" type="ORF">C7U54_06330</name>
</gene>
<reference evidence="2 3" key="1">
    <citation type="journal article" date="2019" name="Int. J. Syst. Evol. Microbiol.">
        <title>Faecalibacillus intestinalis gen. nov., sp. nov. and Faecalibacillus faecis sp. nov., isolated from human faeces.</title>
        <authorList>
            <person name="Seo B."/>
            <person name="Jeon K."/>
            <person name="Baek I."/>
            <person name="Lee Y.M."/>
            <person name="Baek K."/>
            <person name="Ko G."/>
        </authorList>
    </citation>
    <scope>NUCLEOTIDE SEQUENCE [LARGE SCALE GENOMIC DNA]</scope>
    <source>
        <strain evidence="2 3">SNUG30099</strain>
    </source>
</reference>
<protein>
    <recommendedName>
        <fullName evidence="4">YcxB-like protein domain-containing protein</fullName>
    </recommendedName>
</protein>
<proteinExistence type="predicted"/>
<organism evidence="2 3">
    <name type="scientific">Faecalibacillus intestinalis</name>
    <dbReference type="NCBI Taxonomy" id="1982626"/>
    <lineage>
        <taxon>Bacteria</taxon>
        <taxon>Bacillati</taxon>
        <taxon>Bacillota</taxon>
        <taxon>Erysipelotrichia</taxon>
        <taxon>Erysipelotrichales</taxon>
        <taxon>Coprobacillaceae</taxon>
        <taxon>Faecalibacillus</taxon>
    </lineage>
</organism>
<keyword evidence="1" id="KW-0812">Transmembrane</keyword>
<evidence type="ECO:0008006" key="4">
    <source>
        <dbReference type="Google" id="ProtNLM"/>
    </source>
</evidence>
<evidence type="ECO:0000313" key="3">
    <source>
        <dbReference type="Proteomes" id="UP000240974"/>
    </source>
</evidence>
<sequence>MEIAIKDNKRNWQIVKDNRRYLFPPKIRLAFKICILVYAVLVLINVLMRQFKLWMAFVLPIAIIVFEVQIYYFAKKTINLQKEIFKKEEISFDLVFLDEGIDMIQESQHTFIEYKTIKEVIDTGTLIMMLTRAGAVLYFEKKNATKTQYEGIREIFEKKNILCKMKNI</sequence>
<keyword evidence="3" id="KW-1185">Reference proteome</keyword>
<dbReference type="RefSeq" id="WP_107029691.1">
    <property type="nucleotide sequence ID" value="NZ_JAKNGU010000022.1"/>
</dbReference>
<feature type="transmembrane region" description="Helical" evidence="1">
    <location>
        <begin position="54"/>
        <end position="74"/>
    </location>
</feature>